<dbReference type="SUPFAM" id="SSF56219">
    <property type="entry name" value="DNase I-like"/>
    <property type="match status" value="1"/>
</dbReference>
<evidence type="ECO:0000313" key="12">
    <source>
        <dbReference type="EMBL" id="KAK3321442.1"/>
    </source>
</evidence>
<evidence type="ECO:0000256" key="10">
    <source>
        <dbReference type="ARBA" id="ARBA00023242"/>
    </source>
</evidence>
<keyword evidence="8" id="KW-0460">Magnesium</keyword>
<keyword evidence="13" id="KW-1185">Reference proteome</keyword>
<evidence type="ECO:0000259" key="11">
    <source>
        <dbReference type="Pfam" id="PF03372"/>
    </source>
</evidence>
<evidence type="ECO:0000256" key="2">
    <source>
        <dbReference type="ARBA" id="ARBA00001946"/>
    </source>
</evidence>
<comment type="cofactor">
    <cofactor evidence="1">
        <name>Mn(2+)</name>
        <dbReference type="ChEBI" id="CHEBI:29035"/>
    </cofactor>
</comment>
<gene>
    <name evidence="12" type="ORF">B0T19DRAFT_445202</name>
</gene>
<comment type="cofactor">
    <cofactor evidence="2">
        <name>Mg(2+)</name>
        <dbReference type="ChEBI" id="CHEBI:18420"/>
    </cofactor>
</comment>
<sequence length="317" mass="35604">MFGQFSASQWTHGVPAPQPAFECAPQGEWKKAAFPIPHDESSSAPVSFSILSWNIDFMRPLADERMKVALSHLRSLVDQSVTHPSIIMLNEMVDSDLDLIQSEDWIRRDYRITDNSTQHWESDYGTLILIPKSIPIKTVFRVHYSQTGMGRDALFVDISLPQDKTLRICSTHLESLVANPPVRPAQLAEAAKFMHEADAGILGGDLNAIQPFDKTLHLENDLRDAYLETGGQEDAEAGMTWGQMAGTWQRDKFGLTRMDKLLFCGGMEVESFETFGMDLEVEDEVGREQLKALVGMEKGWITDHLGVKADFRLVFSD</sequence>
<comment type="caution">
    <text evidence="12">The sequence shown here is derived from an EMBL/GenBank/DDBJ whole genome shotgun (WGS) entry which is preliminary data.</text>
</comment>
<dbReference type="Gene3D" id="3.60.10.10">
    <property type="entry name" value="Endonuclease/exonuclease/phosphatase"/>
    <property type="match status" value="1"/>
</dbReference>
<keyword evidence="4" id="KW-0540">Nuclease</keyword>
<comment type="subcellular location">
    <subcellularLocation>
        <location evidence="3">Nucleus</location>
        <location evidence="3">PML body</location>
    </subcellularLocation>
</comment>
<evidence type="ECO:0000256" key="4">
    <source>
        <dbReference type="ARBA" id="ARBA00022722"/>
    </source>
</evidence>
<keyword evidence="9" id="KW-0234">DNA repair</keyword>
<evidence type="ECO:0000256" key="7">
    <source>
        <dbReference type="ARBA" id="ARBA00022801"/>
    </source>
</evidence>
<dbReference type="InterPro" id="IPR005135">
    <property type="entry name" value="Endo/exonuclease/phosphatase"/>
</dbReference>
<evidence type="ECO:0000256" key="8">
    <source>
        <dbReference type="ARBA" id="ARBA00022842"/>
    </source>
</evidence>
<keyword evidence="6" id="KW-0227">DNA damage</keyword>
<evidence type="ECO:0000256" key="1">
    <source>
        <dbReference type="ARBA" id="ARBA00001936"/>
    </source>
</evidence>
<evidence type="ECO:0000256" key="5">
    <source>
        <dbReference type="ARBA" id="ARBA00022723"/>
    </source>
</evidence>
<keyword evidence="7" id="KW-0378">Hydrolase</keyword>
<dbReference type="CDD" id="cd09080">
    <property type="entry name" value="TDP2"/>
    <property type="match status" value="1"/>
</dbReference>
<evidence type="ECO:0000256" key="9">
    <source>
        <dbReference type="ARBA" id="ARBA00023204"/>
    </source>
</evidence>
<dbReference type="GO" id="GO:0005737">
    <property type="term" value="C:cytoplasm"/>
    <property type="evidence" value="ECO:0007669"/>
    <property type="project" value="TreeGrafter"/>
</dbReference>
<protein>
    <submittedName>
        <fullName evidence="12">Endonuclease/exonuclease/phosphatase</fullName>
    </submittedName>
</protein>
<accession>A0AAE0IA99</accession>
<dbReference type="GO" id="GO:0004519">
    <property type="term" value="F:endonuclease activity"/>
    <property type="evidence" value="ECO:0007669"/>
    <property type="project" value="UniProtKB-KW"/>
</dbReference>
<feature type="domain" description="Endonuclease/exonuclease/phosphatase" evidence="11">
    <location>
        <begin position="51"/>
        <end position="304"/>
    </location>
</feature>
<reference evidence="12" key="1">
    <citation type="journal article" date="2023" name="Mol. Phylogenet. Evol.">
        <title>Genome-scale phylogeny and comparative genomics of the fungal order Sordariales.</title>
        <authorList>
            <person name="Hensen N."/>
            <person name="Bonometti L."/>
            <person name="Westerberg I."/>
            <person name="Brannstrom I.O."/>
            <person name="Guillou S."/>
            <person name="Cros-Aarteil S."/>
            <person name="Calhoun S."/>
            <person name="Haridas S."/>
            <person name="Kuo A."/>
            <person name="Mondo S."/>
            <person name="Pangilinan J."/>
            <person name="Riley R."/>
            <person name="LaButti K."/>
            <person name="Andreopoulos B."/>
            <person name="Lipzen A."/>
            <person name="Chen C."/>
            <person name="Yan M."/>
            <person name="Daum C."/>
            <person name="Ng V."/>
            <person name="Clum A."/>
            <person name="Steindorff A."/>
            <person name="Ohm R.A."/>
            <person name="Martin F."/>
            <person name="Silar P."/>
            <person name="Natvig D.O."/>
            <person name="Lalanne C."/>
            <person name="Gautier V."/>
            <person name="Ament-Velasquez S.L."/>
            <person name="Kruys A."/>
            <person name="Hutchinson M.I."/>
            <person name="Powell A.J."/>
            <person name="Barry K."/>
            <person name="Miller A.N."/>
            <person name="Grigoriev I.V."/>
            <person name="Debuchy R."/>
            <person name="Gladieux P."/>
            <person name="Hiltunen Thoren M."/>
            <person name="Johannesson H."/>
        </authorList>
    </citation>
    <scope>NUCLEOTIDE SEQUENCE</scope>
    <source>
        <strain evidence="12">SMH4131-1</strain>
    </source>
</reference>
<dbReference type="EMBL" id="JAUEPO010000005">
    <property type="protein sequence ID" value="KAK3321442.1"/>
    <property type="molecule type" value="Genomic_DNA"/>
</dbReference>
<evidence type="ECO:0000313" key="13">
    <source>
        <dbReference type="Proteomes" id="UP001286456"/>
    </source>
</evidence>
<keyword evidence="12" id="KW-0255">Endonuclease</keyword>
<dbReference type="GO" id="GO:0003697">
    <property type="term" value="F:single-stranded DNA binding"/>
    <property type="evidence" value="ECO:0007669"/>
    <property type="project" value="TreeGrafter"/>
</dbReference>
<dbReference type="GO" id="GO:0046872">
    <property type="term" value="F:metal ion binding"/>
    <property type="evidence" value="ECO:0007669"/>
    <property type="project" value="UniProtKB-KW"/>
</dbReference>
<dbReference type="InterPro" id="IPR036691">
    <property type="entry name" value="Endo/exonu/phosph_ase_sf"/>
</dbReference>
<name>A0AAE0IA99_9PEZI</name>
<dbReference type="Proteomes" id="UP001286456">
    <property type="component" value="Unassembled WGS sequence"/>
</dbReference>
<dbReference type="AlphaFoldDB" id="A0AAE0IA99"/>
<dbReference type="GO" id="GO:0070260">
    <property type="term" value="F:5'-tyrosyl-DNA phosphodiesterase activity"/>
    <property type="evidence" value="ECO:0007669"/>
    <property type="project" value="TreeGrafter"/>
</dbReference>
<reference evidence="12" key="2">
    <citation type="submission" date="2023-06" db="EMBL/GenBank/DDBJ databases">
        <authorList>
            <consortium name="Lawrence Berkeley National Laboratory"/>
            <person name="Haridas S."/>
            <person name="Hensen N."/>
            <person name="Bonometti L."/>
            <person name="Westerberg I."/>
            <person name="Brannstrom I.O."/>
            <person name="Guillou S."/>
            <person name="Cros-Aarteil S."/>
            <person name="Calhoun S."/>
            <person name="Kuo A."/>
            <person name="Mondo S."/>
            <person name="Pangilinan J."/>
            <person name="Riley R."/>
            <person name="Labutti K."/>
            <person name="Andreopoulos B."/>
            <person name="Lipzen A."/>
            <person name="Chen C."/>
            <person name="Yanf M."/>
            <person name="Daum C."/>
            <person name="Ng V."/>
            <person name="Clum A."/>
            <person name="Steindorff A."/>
            <person name="Ohm R."/>
            <person name="Martin F."/>
            <person name="Silar P."/>
            <person name="Natvig D."/>
            <person name="Lalanne C."/>
            <person name="Gautier V."/>
            <person name="Ament-Velasquez S.L."/>
            <person name="Kruys A."/>
            <person name="Hutchinson M.I."/>
            <person name="Powell A.J."/>
            <person name="Barry K."/>
            <person name="Miller A.N."/>
            <person name="Grigoriev I.V."/>
            <person name="Debuchy R."/>
            <person name="Gladieux P."/>
            <person name="Thoren M.H."/>
            <person name="Johannesson H."/>
        </authorList>
    </citation>
    <scope>NUCLEOTIDE SEQUENCE</scope>
    <source>
        <strain evidence="12">SMH4131-1</strain>
    </source>
</reference>
<evidence type="ECO:0000256" key="6">
    <source>
        <dbReference type="ARBA" id="ARBA00022763"/>
    </source>
</evidence>
<dbReference type="PANTHER" id="PTHR15822:SF4">
    <property type="entry name" value="TYROSYL-DNA PHOSPHODIESTERASE 2"/>
    <property type="match status" value="1"/>
</dbReference>
<dbReference type="GO" id="GO:0006302">
    <property type="term" value="P:double-strand break repair"/>
    <property type="evidence" value="ECO:0007669"/>
    <property type="project" value="TreeGrafter"/>
</dbReference>
<organism evidence="12 13">
    <name type="scientific">Cercophora scortea</name>
    <dbReference type="NCBI Taxonomy" id="314031"/>
    <lineage>
        <taxon>Eukaryota</taxon>
        <taxon>Fungi</taxon>
        <taxon>Dikarya</taxon>
        <taxon>Ascomycota</taxon>
        <taxon>Pezizomycotina</taxon>
        <taxon>Sordariomycetes</taxon>
        <taxon>Sordariomycetidae</taxon>
        <taxon>Sordariales</taxon>
        <taxon>Lasiosphaeriaceae</taxon>
        <taxon>Cercophora</taxon>
    </lineage>
</organism>
<dbReference type="PANTHER" id="PTHR15822">
    <property type="entry name" value="TRAF AND TNF RECEPTOR-ASSOCIATED PROTEIN"/>
    <property type="match status" value="1"/>
</dbReference>
<dbReference type="Pfam" id="PF03372">
    <property type="entry name" value="Exo_endo_phos"/>
    <property type="match status" value="1"/>
</dbReference>
<evidence type="ECO:0000256" key="3">
    <source>
        <dbReference type="ARBA" id="ARBA00004322"/>
    </source>
</evidence>
<dbReference type="InterPro" id="IPR051547">
    <property type="entry name" value="TDP2-like"/>
</dbReference>
<keyword evidence="10" id="KW-0539">Nucleus</keyword>
<keyword evidence="5" id="KW-0479">Metal-binding</keyword>
<proteinExistence type="predicted"/>